<organism evidence="1 2">
    <name type="scientific">Nepenthes gracilis</name>
    <name type="common">Slender pitcher plant</name>
    <dbReference type="NCBI Taxonomy" id="150966"/>
    <lineage>
        <taxon>Eukaryota</taxon>
        <taxon>Viridiplantae</taxon>
        <taxon>Streptophyta</taxon>
        <taxon>Embryophyta</taxon>
        <taxon>Tracheophyta</taxon>
        <taxon>Spermatophyta</taxon>
        <taxon>Magnoliopsida</taxon>
        <taxon>eudicotyledons</taxon>
        <taxon>Gunneridae</taxon>
        <taxon>Pentapetalae</taxon>
        <taxon>Caryophyllales</taxon>
        <taxon>Nepenthaceae</taxon>
        <taxon>Nepenthes</taxon>
    </lineage>
</organism>
<dbReference type="EMBL" id="BSYO01000020">
    <property type="protein sequence ID" value="GMH19172.1"/>
    <property type="molecule type" value="Genomic_DNA"/>
</dbReference>
<accession>A0AAD3SZ15</accession>
<reference evidence="1" key="1">
    <citation type="submission" date="2023-05" db="EMBL/GenBank/DDBJ databases">
        <title>Nepenthes gracilis genome sequencing.</title>
        <authorList>
            <person name="Fukushima K."/>
        </authorList>
    </citation>
    <scope>NUCLEOTIDE SEQUENCE</scope>
    <source>
        <strain evidence="1">SING2019-196</strain>
    </source>
</reference>
<comment type="caution">
    <text evidence="1">The sequence shown here is derived from an EMBL/GenBank/DDBJ whole genome shotgun (WGS) entry which is preliminary data.</text>
</comment>
<keyword evidence="2" id="KW-1185">Reference proteome</keyword>
<proteinExistence type="predicted"/>
<sequence>MGPPQPLEGLDVASNEDMKKIVSSAIPTPPVSSSNSFAILLEVDSVVNTTKKMASGSDGCHNVGLGSKRNTAVQLLPEAETPCSVNLATNEKLNAVHSRAAFSSDTLVGDEAYELKPDNARIQLPNN</sequence>
<evidence type="ECO:0000313" key="2">
    <source>
        <dbReference type="Proteomes" id="UP001279734"/>
    </source>
</evidence>
<gene>
    <name evidence="1" type="ORF">Nepgr_021013</name>
</gene>
<name>A0AAD3SZ15_NEPGR</name>
<dbReference type="AlphaFoldDB" id="A0AAD3SZ15"/>
<evidence type="ECO:0000313" key="1">
    <source>
        <dbReference type="EMBL" id="GMH19172.1"/>
    </source>
</evidence>
<protein>
    <submittedName>
        <fullName evidence="1">Uncharacterized protein</fullName>
    </submittedName>
</protein>
<dbReference type="Proteomes" id="UP001279734">
    <property type="component" value="Unassembled WGS sequence"/>
</dbReference>